<keyword evidence="5 7" id="KW-0472">Membrane</keyword>
<evidence type="ECO:0000256" key="4">
    <source>
        <dbReference type="ARBA" id="ARBA00022692"/>
    </source>
</evidence>
<dbReference type="Proteomes" id="UP000541352">
    <property type="component" value="Unassembled WGS sequence"/>
</dbReference>
<feature type="domain" description="TonB-dependent receptor plug" evidence="9">
    <location>
        <begin position="218"/>
        <end position="325"/>
    </location>
</feature>
<dbReference type="Gene3D" id="2.60.40.1120">
    <property type="entry name" value="Carboxypeptidase-like, regulatory domain"/>
    <property type="match status" value="1"/>
</dbReference>
<evidence type="ECO:0000256" key="1">
    <source>
        <dbReference type="ARBA" id="ARBA00004571"/>
    </source>
</evidence>
<evidence type="ECO:0000256" key="3">
    <source>
        <dbReference type="ARBA" id="ARBA00022452"/>
    </source>
</evidence>
<organism evidence="10 11">
    <name type="scientific">Runella defluvii</name>
    <dbReference type="NCBI Taxonomy" id="370973"/>
    <lineage>
        <taxon>Bacteria</taxon>
        <taxon>Pseudomonadati</taxon>
        <taxon>Bacteroidota</taxon>
        <taxon>Cytophagia</taxon>
        <taxon>Cytophagales</taxon>
        <taxon>Spirosomataceae</taxon>
        <taxon>Runella</taxon>
    </lineage>
</organism>
<reference evidence="10 11" key="1">
    <citation type="submission" date="2020-08" db="EMBL/GenBank/DDBJ databases">
        <title>Genomic Encyclopedia of Type Strains, Phase IV (KMG-IV): sequencing the most valuable type-strain genomes for metagenomic binning, comparative biology and taxonomic classification.</title>
        <authorList>
            <person name="Goeker M."/>
        </authorList>
    </citation>
    <scope>NUCLEOTIDE SEQUENCE [LARGE SCALE GENOMIC DNA]</scope>
    <source>
        <strain evidence="10 11">DSM 17976</strain>
    </source>
</reference>
<accession>A0A7W5ZQ42</accession>
<feature type="chain" id="PRO_5031414391" evidence="8">
    <location>
        <begin position="21"/>
        <end position="1137"/>
    </location>
</feature>
<comment type="subcellular location">
    <subcellularLocation>
        <location evidence="1 7">Cell outer membrane</location>
        <topology evidence="1 7">Multi-pass membrane protein</topology>
    </subcellularLocation>
</comment>
<evidence type="ECO:0000313" key="10">
    <source>
        <dbReference type="EMBL" id="MBB3839637.1"/>
    </source>
</evidence>
<dbReference type="SUPFAM" id="SSF56935">
    <property type="entry name" value="Porins"/>
    <property type="match status" value="1"/>
</dbReference>
<dbReference type="NCBIfam" id="TIGR04056">
    <property type="entry name" value="OMP_RagA_SusC"/>
    <property type="match status" value="1"/>
</dbReference>
<dbReference type="InterPro" id="IPR008969">
    <property type="entry name" value="CarboxyPept-like_regulatory"/>
</dbReference>
<dbReference type="InterPro" id="IPR023997">
    <property type="entry name" value="TonB-dep_OMP_SusC/RagA_CS"/>
</dbReference>
<protein>
    <submittedName>
        <fullName evidence="10">TonB-linked SusC/RagA family outer membrane protein</fullName>
    </submittedName>
</protein>
<evidence type="ECO:0000256" key="5">
    <source>
        <dbReference type="ARBA" id="ARBA00023136"/>
    </source>
</evidence>
<dbReference type="InterPro" id="IPR023996">
    <property type="entry name" value="TonB-dep_OMP_SusC/RagA"/>
</dbReference>
<comment type="similarity">
    <text evidence="7">Belongs to the TonB-dependent receptor family.</text>
</comment>
<keyword evidence="11" id="KW-1185">Reference proteome</keyword>
<dbReference type="InterPro" id="IPR012910">
    <property type="entry name" value="Plug_dom"/>
</dbReference>
<dbReference type="NCBIfam" id="TIGR04057">
    <property type="entry name" value="SusC_RagA_signa"/>
    <property type="match status" value="1"/>
</dbReference>
<evidence type="ECO:0000256" key="7">
    <source>
        <dbReference type="PROSITE-ProRule" id="PRU01360"/>
    </source>
</evidence>
<dbReference type="InterPro" id="IPR037066">
    <property type="entry name" value="Plug_dom_sf"/>
</dbReference>
<dbReference type="PROSITE" id="PS52016">
    <property type="entry name" value="TONB_DEPENDENT_REC_3"/>
    <property type="match status" value="1"/>
</dbReference>
<dbReference type="InterPro" id="IPR039426">
    <property type="entry name" value="TonB-dep_rcpt-like"/>
</dbReference>
<dbReference type="GO" id="GO:0009279">
    <property type="term" value="C:cell outer membrane"/>
    <property type="evidence" value="ECO:0007669"/>
    <property type="project" value="UniProtKB-SubCell"/>
</dbReference>
<dbReference type="InterPro" id="IPR036942">
    <property type="entry name" value="Beta-barrel_TonB_sf"/>
</dbReference>
<proteinExistence type="inferred from homology"/>
<evidence type="ECO:0000256" key="2">
    <source>
        <dbReference type="ARBA" id="ARBA00022448"/>
    </source>
</evidence>
<dbReference type="Gene3D" id="2.170.130.10">
    <property type="entry name" value="TonB-dependent receptor, plug domain"/>
    <property type="match status" value="1"/>
</dbReference>
<keyword evidence="2 7" id="KW-0813">Transport</keyword>
<keyword evidence="3 7" id="KW-1134">Transmembrane beta strand</keyword>
<dbReference type="Gene3D" id="3.55.50.30">
    <property type="match status" value="1"/>
</dbReference>
<dbReference type="AlphaFoldDB" id="A0A7W5ZQ42"/>
<gene>
    <name evidence="10" type="ORF">FHS57_003646</name>
</gene>
<dbReference type="Pfam" id="PF13715">
    <property type="entry name" value="CarbopepD_reg_2"/>
    <property type="match status" value="1"/>
</dbReference>
<comment type="caution">
    <text evidence="10">The sequence shown here is derived from an EMBL/GenBank/DDBJ whole genome shotgun (WGS) entry which is preliminary data.</text>
</comment>
<keyword evidence="8" id="KW-0732">Signal</keyword>
<dbReference type="Gene3D" id="2.40.170.20">
    <property type="entry name" value="TonB-dependent receptor, beta-barrel domain"/>
    <property type="match status" value="1"/>
</dbReference>
<evidence type="ECO:0000256" key="6">
    <source>
        <dbReference type="ARBA" id="ARBA00023237"/>
    </source>
</evidence>
<evidence type="ECO:0000313" key="11">
    <source>
        <dbReference type="Proteomes" id="UP000541352"/>
    </source>
</evidence>
<dbReference type="EMBL" id="JACIBY010000007">
    <property type="protein sequence ID" value="MBB3839637.1"/>
    <property type="molecule type" value="Genomic_DNA"/>
</dbReference>
<evidence type="ECO:0000259" key="9">
    <source>
        <dbReference type="Pfam" id="PF07715"/>
    </source>
</evidence>
<dbReference type="SUPFAM" id="SSF49464">
    <property type="entry name" value="Carboxypeptidase regulatory domain-like"/>
    <property type="match status" value="1"/>
</dbReference>
<keyword evidence="6 7" id="KW-0998">Cell outer membrane</keyword>
<name>A0A7W5ZQ42_9BACT</name>
<keyword evidence="4 7" id="KW-0812">Transmembrane</keyword>
<feature type="signal peptide" evidence="8">
    <location>
        <begin position="1"/>
        <end position="20"/>
    </location>
</feature>
<sequence length="1137" mass="126630">MKITLSQLLLIVLCSGMAIAHDTRAQEVLNRTISVAGEQLELSRILSDIEKQANVKFVYSTKIKSTQRLSVSLNNRRLSTVLDQILKPIEVTYEVIENRILLKKVKNEKEVLPNGDASSLELFRNVDRNITGTVSDEKGVGLPGVSILVKGTQRGTNTDVNGNYRLSIPDDNIILVFSFVGYLSQEINVANQTSLTISLKPDTKSLEEVVVVGYGVQKKKDLTGAVSTINSEMFKERKETQVAQALQGAMSGVMVSRSGANGAMGGATIRIRGITTIGSSDPLVIVDGVPVSDVNQVNPNDIENLTVLKDAASASIYGSRAAAGVILITTKRAKTDQASIQYSYENGFDTPTQLPDYMRAQRYMELVNELRWNDAGNGANRFPTFSQDLLTDYNQKHLSDPNRYPDTDWMTLTLNKVAPREAHSISIVGGSKFVKSNASVRFEKVGGFYDNKNYNRIFVRSNNDFTINKLIGGTVDFNFKRTNTLDPTANTSPTDFGNIGIDTRSNPSVATPLQRILISSPIYPAVWADGRIADGKAGENVYAKIKYGGTDRINYNQIGGRLALDIKPIEGLKISGIIAPIFDFNVQKRFNRQVDVYAANDPNQYLVSLIGGGLTTRLDENRTTNFSVTTQFLGNYLKTIGNHDFTALAGYENYYFKGESMGASRDQYLFDTYPYLNQGPAALRDNFGSAFETAYRSYFGRLTYSFKDKYLIQANVRRDGSSRFNANYRWGTFPSVSAGWVVSEEDFFKRQNVMSFLKLRASWGNLGNERIGNYPSVGIMNFSNALFYQNNVAVAQQTAAQVQYAIQDISWEKTASTDVGLDAYFLKNRLRFTADAYYKQTKDMLLALQIPMFVGFENPNQNTGTMTTKGIDLDLGWSDNIGKLRYSASFNLSQFKSVMGDLGGTEFIGDRIRRLGSQFDEWYGYRSEGIYQTQEDVNNSPKINANVKVGDMKYTDISGPNGVPDGKISPEYDRVLLGNSQPQWMYGGNFKLDYNGFDLGVTFQGIGYQNTSLLSYTDYNAENWGVFPVYLDGSTWSMNNTADQNLVAKYPRFTETNKGLNRAMSDFWLFNGGYFRLKNITLGYTIPQRISRKILSNNIRVYLNATDVFSLNKYPKGWDPEGMGIVTTVLGGFTIGF</sequence>
<dbReference type="Pfam" id="PF07715">
    <property type="entry name" value="Plug"/>
    <property type="match status" value="1"/>
</dbReference>
<evidence type="ECO:0000256" key="8">
    <source>
        <dbReference type="SAM" id="SignalP"/>
    </source>
</evidence>